<dbReference type="PANTHER" id="PTHR34293:SF1">
    <property type="entry name" value="HTH-TYPE TRANSCRIPTIONAL REGULATOR TRMBL2"/>
    <property type="match status" value="1"/>
</dbReference>
<dbReference type="GO" id="GO:0003677">
    <property type="term" value="F:DNA binding"/>
    <property type="evidence" value="ECO:0007669"/>
    <property type="project" value="InterPro"/>
</dbReference>
<feature type="domain" description="HTH luxR-type" evidence="1">
    <location>
        <begin position="282"/>
        <end position="347"/>
    </location>
</feature>
<evidence type="ECO:0000313" key="2">
    <source>
        <dbReference type="EMBL" id="GIM67121.1"/>
    </source>
</evidence>
<reference evidence="2" key="1">
    <citation type="submission" date="2021-03" db="EMBL/GenBank/DDBJ databases">
        <title>Whole genome shotgun sequence of Actinoplanes consettensis NBRC 14913.</title>
        <authorList>
            <person name="Komaki H."/>
            <person name="Tamura T."/>
        </authorList>
    </citation>
    <scope>NUCLEOTIDE SEQUENCE</scope>
    <source>
        <strain evidence="2">NBRC 14913</strain>
    </source>
</reference>
<sequence length="357" mass="38909">MTRTRVPLGAAVPSLVRWGLSSDADLVFRTLTTFGSRTERTLAVELGLPARRTAEALAELRECGAAVSTTEARAMSRIWTSRRPAVVVELLRSRQLRPMDPESRVRSHRGIMTALRTSGIAAALPATTVPGLPGDFADGMRYLSSRAAGRMRLAEVVGQDIHELWTMSPDQSPDAESARAAAPVDAALLDRGVRCRLLRPPPADGDRLDVSSHLVNGTSYQCYDSDEVPLRMIMVDRRVAFIPADPRDLERGYFEFTGPAVVDALAGLFDRQWSAAVTQQQALVAPIQLSEREHALIALLATGHTDRTAADILTISPRSVTNMLRALMDRLGVENRFQLGLTLGALRVVTPPMNPES</sequence>
<dbReference type="Pfam" id="PF00196">
    <property type="entry name" value="GerE"/>
    <property type="match status" value="1"/>
</dbReference>
<dbReference type="SMART" id="SM00421">
    <property type="entry name" value="HTH_LUXR"/>
    <property type="match status" value="1"/>
</dbReference>
<dbReference type="PANTHER" id="PTHR34293">
    <property type="entry name" value="HTH-TYPE TRANSCRIPTIONAL REGULATOR TRMBL2"/>
    <property type="match status" value="1"/>
</dbReference>
<keyword evidence="3" id="KW-1185">Reference proteome</keyword>
<accession>A0A919VRW3</accession>
<protein>
    <recommendedName>
        <fullName evidence="1">HTH luxR-type domain-containing protein</fullName>
    </recommendedName>
</protein>
<dbReference type="InterPro" id="IPR051797">
    <property type="entry name" value="TrmB-like"/>
</dbReference>
<dbReference type="Gene3D" id="1.10.10.10">
    <property type="entry name" value="Winged helix-like DNA-binding domain superfamily/Winged helix DNA-binding domain"/>
    <property type="match status" value="1"/>
</dbReference>
<evidence type="ECO:0000259" key="1">
    <source>
        <dbReference type="PROSITE" id="PS50043"/>
    </source>
</evidence>
<dbReference type="InterPro" id="IPR016032">
    <property type="entry name" value="Sig_transdc_resp-reg_C-effctor"/>
</dbReference>
<name>A0A919VRW3_9ACTN</name>
<dbReference type="AlphaFoldDB" id="A0A919VRW3"/>
<proteinExistence type="predicted"/>
<dbReference type="EMBL" id="BOQP01000003">
    <property type="protein sequence ID" value="GIM67121.1"/>
    <property type="molecule type" value="Genomic_DNA"/>
</dbReference>
<dbReference type="Proteomes" id="UP000680865">
    <property type="component" value="Unassembled WGS sequence"/>
</dbReference>
<dbReference type="InterPro" id="IPR000792">
    <property type="entry name" value="Tscrpt_reg_LuxR_C"/>
</dbReference>
<dbReference type="CDD" id="cd06170">
    <property type="entry name" value="LuxR_C_like"/>
    <property type="match status" value="1"/>
</dbReference>
<dbReference type="SUPFAM" id="SSF46894">
    <property type="entry name" value="C-terminal effector domain of the bipartite response regulators"/>
    <property type="match status" value="1"/>
</dbReference>
<dbReference type="InterPro" id="IPR036388">
    <property type="entry name" value="WH-like_DNA-bd_sf"/>
</dbReference>
<comment type="caution">
    <text evidence="2">The sequence shown here is derived from an EMBL/GenBank/DDBJ whole genome shotgun (WGS) entry which is preliminary data.</text>
</comment>
<evidence type="ECO:0000313" key="3">
    <source>
        <dbReference type="Proteomes" id="UP000680865"/>
    </source>
</evidence>
<organism evidence="2 3">
    <name type="scientific">Winogradskya consettensis</name>
    <dbReference type="NCBI Taxonomy" id="113560"/>
    <lineage>
        <taxon>Bacteria</taxon>
        <taxon>Bacillati</taxon>
        <taxon>Actinomycetota</taxon>
        <taxon>Actinomycetes</taxon>
        <taxon>Micromonosporales</taxon>
        <taxon>Micromonosporaceae</taxon>
        <taxon>Winogradskya</taxon>
    </lineage>
</organism>
<dbReference type="GO" id="GO:0006355">
    <property type="term" value="P:regulation of DNA-templated transcription"/>
    <property type="evidence" value="ECO:0007669"/>
    <property type="project" value="InterPro"/>
</dbReference>
<dbReference type="PROSITE" id="PS50043">
    <property type="entry name" value="HTH_LUXR_2"/>
    <property type="match status" value="1"/>
</dbReference>
<gene>
    <name evidence="2" type="ORF">Aco04nite_04850</name>
</gene>